<accession>A0A9W8N6Z8</accession>
<gene>
    <name evidence="2" type="ORF">NPX13_g9193</name>
</gene>
<reference evidence="2" key="1">
    <citation type="submission" date="2022-07" db="EMBL/GenBank/DDBJ databases">
        <title>Genome Sequence of Xylaria arbuscula.</title>
        <authorList>
            <person name="Buettner E."/>
        </authorList>
    </citation>
    <scope>NUCLEOTIDE SEQUENCE</scope>
    <source>
        <strain evidence="2">VT107</strain>
    </source>
</reference>
<dbReference type="EMBL" id="JANPWZ010002191">
    <property type="protein sequence ID" value="KAJ3560762.1"/>
    <property type="molecule type" value="Genomic_DNA"/>
</dbReference>
<keyword evidence="3" id="KW-1185">Reference proteome</keyword>
<evidence type="ECO:0000313" key="2">
    <source>
        <dbReference type="EMBL" id="KAJ3560762.1"/>
    </source>
</evidence>
<dbReference type="AlphaFoldDB" id="A0A9W8N6Z8"/>
<name>A0A9W8N6Z8_9PEZI</name>
<evidence type="ECO:0008006" key="4">
    <source>
        <dbReference type="Google" id="ProtNLM"/>
    </source>
</evidence>
<evidence type="ECO:0000313" key="3">
    <source>
        <dbReference type="Proteomes" id="UP001148614"/>
    </source>
</evidence>
<protein>
    <recommendedName>
        <fullName evidence="4">DOMON domain-containing protein</fullName>
    </recommendedName>
</protein>
<dbReference type="Proteomes" id="UP001148614">
    <property type="component" value="Unassembled WGS sequence"/>
</dbReference>
<dbReference type="Pfam" id="PF19535">
    <property type="entry name" value="DUF6060"/>
    <property type="match status" value="1"/>
</dbReference>
<dbReference type="InterPro" id="IPR045702">
    <property type="entry name" value="DUF6060"/>
</dbReference>
<proteinExistence type="predicted"/>
<comment type="caution">
    <text evidence="2">The sequence shown here is derived from an EMBL/GenBank/DDBJ whole genome shotgun (WGS) entry which is preliminary data.</text>
</comment>
<organism evidence="2 3">
    <name type="scientific">Xylaria arbuscula</name>
    <dbReference type="NCBI Taxonomy" id="114810"/>
    <lineage>
        <taxon>Eukaryota</taxon>
        <taxon>Fungi</taxon>
        <taxon>Dikarya</taxon>
        <taxon>Ascomycota</taxon>
        <taxon>Pezizomycotina</taxon>
        <taxon>Sordariomycetes</taxon>
        <taxon>Xylariomycetidae</taxon>
        <taxon>Xylariales</taxon>
        <taxon>Xylariaceae</taxon>
        <taxon>Xylaria</taxon>
    </lineage>
</organism>
<sequence length="232" mass="25452">MHSTISTVLTGLALWSGTTSAVCTGWDQTNRNIDDGSAFSTSQSQVVDNLLCPADSQSSCHFDRKSYDITAERILYNSNIRSLDLPKDEADAIFQLAQDGFNEETPKLRPKWEFKTIKTKVSTESTNILYYDSPILEVKPGLNKSLLWTSFYGYSAGVLSGCTNETLNNMTITAATPYLQKEPRLNNQTVLAGTWGSVAPIDDDDDDSGVSSLKSGALFVWITATMVAAYIF</sequence>
<feature type="signal peptide" evidence="1">
    <location>
        <begin position="1"/>
        <end position="20"/>
    </location>
</feature>
<feature type="chain" id="PRO_5040937408" description="DOMON domain-containing protein" evidence="1">
    <location>
        <begin position="21"/>
        <end position="232"/>
    </location>
</feature>
<keyword evidence="1" id="KW-0732">Signal</keyword>
<evidence type="ECO:0000256" key="1">
    <source>
        <dbReference type="SAM" id="SignalP"/>
    </source>
</evidence>